<protein>
    <recommendedName>
        <fullName evidence="1">N-acetyltransferase domain-containing protein</fullName>
    </recommendedName>
</protein>
<dbReference type="Gene3D" id="3.40.630.30">
    <property type="match status" value="1"/>
</dbReference>
<organism evidence="2 3">
    <name type="scientific">Coilia grayii</name>
    <name type="common">Gray's grenadier anchovy</name>
    <dbReference type="NCBI Taxonomy" id="363190"/>
    <lineage>
        <taxon>Eukaryota</taxon>
        <taxon>Metazoa</taxon>
        <taxon>Chordata</taxon>
        <taxon>Craniata</taxon>
        <taxon>Vertebrata</taxon>
        <taxon>Euteleostomi</taxon>
        <taxon>Actinopterygii</taxon>
        <taxon>Neopterygii</taxon>
        <taxon>Teleostei</taxon>
        <taxon>Clupei</taxon>
        <taxon>Clupeiformes</taxon>
        <taxon>Clupeoidei</taxon>
        <taxon>Engraulidae</taxon>
        <taxon>Coilinae</taxon>
        <taxon>Coilia</taxon>
    </lineage>
</organism>
<gene>
    <name evidence="2" type="ORF">ACEWY4_025422</name>
</gene>
<comment type="caution">
    <text evidence="2">The sequence shown here is derived from an EMBL/GenBank/DDBJ whole genome shotgun (WGS) entry which is preliminary data.</text>
</comment>
<dbReference type="SUPFAM" id="SSF55729">
    <property type="entry name" value="Acyl-CoA N-acyltransferases (Nat)"/>
    <property type="match status" value="1"/>
</dbReference>
<evidence type="ECO:0000313" key="3">
    <source>
        <dbReference type="Proteomes" id="UP001591681"/>
    </source>
</evidence>
<feature type="domain" description="N-acetyltransferase" evidence="1">
    <location>
        <begin position="12"/>
        <end position="164"/>
    </location>
</feature>
<dbReference type="InterPro" id="IPR000182">
    <property type="entry name" value="GNAT_dom"/>
</dbReference>
<dbReference type="PANTHER" id="PTHR47403">
    <property type="entry name" value="LOC100145250 PROTEIN"/>
    <property type="match status" value="1"/>
</dbReference>
<accession>A0ABD1IXK8</accession>
<sequence>MEPGCVGENDGLTFWLAKPEDYADVMSISEDIYSGNDYLPHRYHKWMTEPDRVVILARRAGKLVALESGVVVDDGRTVVVEGLRVCPTERGHGVAGVIQRFADSYLKKLYPSIKVKRLTRGDDPGPEKLSKFRLLARRAVVSLSGEAESFDGFISALKAKLMLEEGAGGPASKHLSLETEEQLRAVLLDPDVSSRLQLPGGAIIQDWQPLQPIEGNLAVLKRQNLTWFAGGGLVDKPTFLSFYTPPYPVPYGGRAVRLNIDMFGTDQGLARGALVANLDRVRAELRGTVMMHVYLHGSLWESLREFCQTDSGVQQCRNSWEQLLLERDL</sequence>
<dbReference type="Pfam" id="PF24066">
    <property type="entry name" value="Hisat_C"/>
    <property type="match status" value="1"/>
</dbReference>
<dbReference type="PANTHER" id="PTHR47403:SF2">
    <property type="entry name" value="N-ACETYLTRANSFERASE 16,-LIKE"/>
    <property type="match status" value="1"/>
</dbReference>
<evidence type="ECO:0000259" key="1">
    <source>
        <dbReference type="PROSITE" id="PS51186"/>
    </source>
</evidence>
<reference evidence="2 3" key="1">
    <citation type="submission" date="2024-09" db="EMBL/GenBank/DDBJ databases">
        <title>A chromosome-level genome assembly of Gray's grenadier anchovy, Coilia grayii.</title>
        <authorList>
            <person name="Fu Z."/>
        </authorList>
    </citation>
    <scope>NUCLEOTIDE SEQUENCE [LARGE SCALE GENOMIC DNA]</scope>
    <source>
        <strain evidence="2">G4</strain>
        <tissue evidence="2">Muscle</tissue>
    </source>
</reference>
<keyword evidence="3" id="KW-1185">Reference proteome</keyword>
<dbReference type="EMBL" id="JBHFQA010000022">
    <property type="protein sequence ID" value="KAL2079678.1"/>
    <property type="molecule type" value="Genomic_DNA"/>
</dbReference>
<evidence type="ECO:0000313" key="2">
    <source>
        <dbReference type="EMBL" id="KAL2079678.1"/>
    </source>
</evidence>
<dbReference type="AlphaFoldDB" id="A0ABD1IXK8"/>
<dbReference type="InterPro" id="IPR056483">
    <property type="entry name" value="Hisat_C"/>
</dbReference>
<name>A0ABD1IXK8_9TELE</name>
<dbReference type="Proteomes" id="UP001591681">
    <property type="component" value="Unassembled WGS sequence"/>
</dbReference>
<dbReference type="PROSITE" id="PS51186">
    <property type="entry name" value="GNAT"/>
    <property type="match status" value="1"/>
</dbReference>
<proteinExistence type="predicted"/>
<dbReference type="InterPro" id="IPR016181">
    <property type="entry name" value="Acyl_CoA_acyltransferase"/>
</dbReference>